<evidence type="ECO:0000313" key="3">
    <source>
        <dbReference type="Proteomes" id="UP000592294"/>
    </source>
</evidence>
<dbReference type="InterPro" id="IPR036513">
    <property type="entry name" value="STAS_dom_sf"/>
</dbReference>
<dbReference type="InterPro" id="IPR058548">
    <property type="entry name" value="MlaB-like_STAS"/>
</dbReference>
<dbReference type="Pfam" id="PF13466">
    <property type="entry name" value="STAS_2"/>
    <property type="match status" value="1"/>
</dbReference>
<protein>
    <submittedName>
        <fullName evidence="2">STAS domain-containing protein</fullName>
    </submittedName>
</protein>
<proteinExistence type="predicted"/>
<dbReference type="PANTHER" id="PTHR35849">
    <property type="entry name" value="BLR2341 PROTEIN"/>
    <property type="match status" value="1"/>
</dbReference>
<dbReference type="InterPro" id="IPR002645">
    <property type="entry name" value="STAS_dom"/>
</dbReference>
<accession>A0A850RHT2</accession>
<keyword evidence="3" id="KW-1185">Reference proteome</keyword>
<dbReference type="AlphaFoldDB" id="A0A850RHT2"/>
<evidence type="ECO:0000259" key="1">
    <source>
        <dbReference type="PROSITE" id="PS50801"/>
    </source>
</evidence>
<name>A0A850RHT2_9GAMM</name>
<dbReference type="RefSeq" id="WP_176975915.1">
    <property type="nucleotide sequence ID" value="NZ_JABZEO010000004.1"/>
</dbReference>
<evidence type="ECO:0000313" key="2">
    <source>
        <dbReference type="EMBL" id="NVZ09151.1"/>
    </source>
</evidence>
<reference evidence="2 3" key="1">
    <citation type="submission" date="2020-06" db="EMBL/GenBank/DDBJ databases">
        <title>Whole-genome sequence of Allochromatium humboldtianum DSM 21881, type strain.</title>
        <authorList>
            <person name="Kyndt J.A."/>
            <person name="Meyer T.E."/>
        </authorList>
    </citation>
    <scope>NUCLEOTIDE SEQUENCE [LARGE SCALE GENOMIC DNA]</scope>
    <source>
        <strain evidence="2 3">DSM 21881</strain>
    </source>
</reference>
<comment type="caution">
    <text evidence="2">The sequence shown here is derived from an EMBL/GenBank/DDBJ whole genome shotgun (WGS) entry which is preliminary data.</text>
</comment>
<dbReference type="PANTHER" id="PTHR35849:SF2">
    <property type="entry name" value="BLR2341 PROTEIN"/>
    <property type="match status" value="1"/>
</dbReference>
<feature type="domain" description="STAS" evidence="1">
    <location>
        <begin position="1"/>
        <end position="108"/>
    </location>
</feature>
<dbReference type="InterPro" id="IPR052746">
    <property type="entry name" value="MlaB_ABC_Transporter"/>
</dbReference>
<dbReference type="SUPFAM" id="SSF52091">
    <property type="entry name" value="SpoIIaa-like"/>
    <property type="match status" value="1"/>
</dbReference>
<dbReference type="Gene3D" id="3.30.750.24">
    <property type="entry name" value="STAS domain"/>
    <property type="match status" value="1"/>
</dbReference>
<gene>
    <name evidence="2" type="ORF">HW932_07735</name>
</gene>
<dbReference type="Proteomes" id="UP000592294">
    <property type="component" value="Unassembled WGS sequence"/>
</dbReference>
<sequence length="108" mass="11609">MNARSERPTDTEPLVLDGDLTIYTVAETATRLRPYLAERRLYLDLSAVSELDGAGLQLLLWLRETLHARGGALRLVAHSPVVAEVLGLLQLSGRFDLDSAGPAAGEAA</sequence>
<organism evidence="2 3">
    <name type="scientific">Allochromatium humboldtianum</name>
    <dbReference type="NCBI Taxonomy" id="504901"/>
    <lineage>
        <taxon>Bacteria</taxon>
        <taxon>Pseudomonadati</taxon>
        <taxon>Pseudomonadota</taxon>
        <taxon>Gammaproteobacteria</taxon>
        <taxon>Chromatiales</taxon>
        <taxon>Chromatiaceae</taxon>
        <taxon>Allochromatium</taxon>
    </lineage>
</organism>
<dbReference type="EMBL" id="JABZEO010000004">
    <property type="protein sequence ID" value="NVZ09151.1"/>
    <property type="molecule type" value="Genomic_DNA"/>
</dbReference>
<dbReference type="PROSITE" id="PS50801">
    <property type="entry name" value="STAS"/>
    <property type="match status" value="1"/>
</dbReference>
<dbReference type="CDD" id="cd07043">
    <property type="entry name" value="STAS_anti-anti-sigma_factors"/>
    <property type="match status" value="1"/>
</dbReference>